<dbReference type="InterPro" id="IPR001509">
    <property type="entry name" value="Epimerase_deHydtase"/>
</dbReference>
<organism evidence="3 4">
    <name type="scientific">Aquirufa nivalisilvae</name>
    <dbReference type="NCBI Taxonomy" id="2516557"/>
    <lineage>
        <taxon>Bacteria</taxon>
        <taxon>Pseudomonadati</taxon>
        <taxon>Bacteroidota</taxon>
        <taxon>Cytophagia</taxon>
        <taxon>Cytophagales</taxon>
        <taxon>Flectobacillaceae</taxon>
        <taxon>Aquirufa</taxon>
    </lineage>
</organism>
<gene>
    <name evidence="3" type="primary">rfbB</name>
    <name evidence="3" type="ORF">HME7025_00129</name>
</gene>
<dbReference type="OrthoDB" id="9811743at2"/>
<dbReference type="KEGG" id="psez:HME7025_00129"/>
<dbReference type="Proteomes" id="UP000245468">
    <property type="component" value="Chromosome"/>
</dbReference>
<dbReference type="EC" id="4.2.1.46" evidence="3"/>
<sequence length="354" mass="39517">MKILITGGCGFVGSNLAALFKQHLVDCEVYCLDNLSRRGSELNLNKILPLGVKFVHGDVRIKTDFDRIPQVDVVIDAAAEPSVLAGSQAGELEYLIDTNLNGTINTLYFAKKHQAAFIFLSTSRVYPYNTLSQINYQTKDKRFVLSKQQPFEGLSEKGIAENFPLAGLRSLYGATKLSSEYIIQEFAHNFGIPTVINRCGVLSGPYQMGKIDQGVIVLWMAKHFWNKSLSYIGYGGNGQQIRDVLHVKDLFRLVLWQIQHLEIHQGQIFNVGGGLENSVSLAELTDLCIQITGNTIPIGSSKENRPGDLPIYITDNSQITAFSQWKPEIHVSTLLEEVHDWFIQDQAFLQPILS</sequence>
<evidence type="ECO:0000256" key="1">
    <source>
        <dbReference type="ARBA" id="ARBA00007637"/>
    </source>
</evidence>
<reference evidence="4" key="1">
    <citation type="submission" date="2018-05" db="EMBL/GenBank/DDBJ databases">
        <title>Pseudarcicella sp. HME7025 Genome sequencing and assembly.</title>
        <authorList>
            <person name="Kim H."/>
            <person name="Kang H."/>
            <person name="Joh K."/>
        </authorList>
    </citation>
    <scope>NUCLEOTIDE SEQUENCE [LARGE SCALE GENOMIC DNA]</scope>
    <source>
        <strain evidence="4">HME7025</strain>
    </source>
</reference>
<protein>
    <submittedName>
        <fullName evidence="3">dTDP-glucose 4,6-dehydratase</fullName>
        <ecNumber evidence="3">4.2.1.46</ecNumber>
    </submittedName>
</protein>
<accession>A0A2S2DRS6</accession>
<feature type="domain" description="NAD-dependent epimerase/dehydratase" evidence="2">
    <location>
        <begin position="3"/>
        <end position="272"/>
    </location>
</feature>
<evidence type="ECO:0000313" key="3">
    <source>
        <dbReference type="EMBL" id="AWL08012.1"/>
    </source>
</evidence>
<proteinExistence type="inferred from homology"/>
<comment type="similarity">
    <text evidence="1">Belongs to the NAD(P)-dependent epimerase/dehydratase family.</text>
</comment>
<dbReference type="AlphaFoldDB" id="A0A2S2DRS6"/>
<evidence type="ECO:0000259" key="2">
    <source>
        <dbReference type="Pfam" id="PF01370"/>
    </source>
</evidence>
<dbReference type="PANTHER" id="PTHR43000">
    <property type="entry name" value="DTDP-D-GLUCOSE 4,6-DEHYDRATASE-RELATED"/>
    <property type="match status" value="1"/>
</dbReference>
<dbReference type="RefSeq" id="WP_109321791.1">
    <property type="nucleotide sequence ID" value="NZ_CP029346.1"/>
</dbReference>
<dbReference type="Gene3D" id="3.40.50.720">
    <property type="entry name" value="NAD(P)-binding Rossmann-like Domain"/>
    <property type="match status" value="1"/>
</dbReference>
<evidence type="ECO:0000313" key="4">
    <source>
        <dbReference type="Proteomes" id="UP000245468"/>
    </source>
</evidence>
<keyword evidence="4" id="KW-1185">Reference proteome</keyword>
<dbReference type="Pfam" id="PF01370">
    <property type="entry name" value="Epimerase"/>
    <property type="match status" value="1"/>
</dbReference>
<dbReference type="SUPFAM" id="SSF51735">
    <property type="entry name" value="NAD(P)-binding Rossmann-fold domains"/>
    <property type="match status" value="1"/>
</dbReference>
<keyword evidence="3" id="KW-0456">Lyase</keyword>
<dbReference type="EMBL" id="CP029346">
    <property type="protein sequence ID" value="AWL08012.1"/>
    <property type="molecule type" value="Genomic_DNA"/>
</dbReference>
<name>A0A2S2DRS6_9BACT</name>
<dbReference type="GO" id="GO:0008460">
    <property type="term" value="F:dTDP-glucose 4,6-dehydratase activity"/>
    <property type="evidence" value="ECO:0007669"/>
    <property type="project" value="UniProtKB-EC"/>
</dbReference>
<dbReference type="InterPro" id="IPR036291">
    <property type="entry name" value="NAD(P)-bd_dom_sf"/>
</dbReference>